<dbReference type="Gene3D" id="3.40.50.150">
    <property type="entry name" value="Vaccinia Virus protein VP39"/>
    <property type="match status" value="1"/>
</dbReference>
<dbReference type="GO" id="GO:0032259">
    <property type="term" value="P:methylation"/>
    <property type="evidence" value="ECO:0007669"/>
    <property type="project" value="UniProtKB-KW"/>
</dbReference>
<dbReference type="PANTHER" id="PTHR47739:SF1">
    <property type="entry name" value="TRNA1(VAL) (ADENINE(37)-N6)-METHYLTRANSFERASE"/>
    <property type="match status" value="1"/>
</dbReference>
<name>A0A840SS63_9RHOB</name>
<keyword evidence="1 5" id="KW-0489">Methyltransferase</keyword>
<evidence type="ECO:0000256" key="1">
    <source>
        <dbReference type="ARBA" id="ARBA00022603"/>
    </source>
</evidence>
<dbReference type="CDD" id="cd02440">
    <property type="entry name" value="AdoMet_MTases"/>
    <property type="match status" value="1"/>
</dbReference>
<dbReference type="Pfam" id="PF05175">
    <property type="entry name" value="MTS"/>
    <property type="match status" value="1"/>
</dbReference>
<feature type="domain" description="Methyltransferase small" evidence="4">
    <location>
        <begin position="45"/>
        <end position="137"/>
    </location>
</feature>
<protein>
    <submittedName>
        <fullName evidence="5">tRNA1(Val) A37 N6-methylase TrmN6</fullName>
    </submittedName>
</protein>
<evidence type="ECO:0000313" key="6">
    <source>
        <dbReference type="Proteomes" id="UP000549457"/>
    </source>
</evidence>
<feature type="compositionally biased region" description="Basic and acidic residues" evidence="3">
    <location>
        <begin position="143"/>
        <end position="153"/>
    </location>
</feature>
<evidence type="ECO:0000256" key="3">
    <source>
        <dbReference type="SAM" id="MobiDB-lite"/>
    </source>
</evidence>
<organism evidence="5 6">
    <name type="scientific">Amaricoccus macauensis</name>
    <dbReference type="NCBI Taxonomy" id="57001"/>
    <lineage>
        <taxon>Bacteria</taxon>
        <taxon>Pseudomonadati</taxon>
        <taxon>Pseudomonadota</taxon>
        <taxon>Alphaproteobacteria</taxon>
        <taxon>Rhodobacterales</taxon>
        <taxon>Paracoccaceae</taxon>
        <taxon>Amaricoccus</taxon>
    </lineage>
</organism>
<dbReference type="AlphaFoldDB" id="A0A840SS63"/>
<dbReference type="EMBL" id="JACHFM010000002">
    <property type="protein sequence ID" value="MBB5222052.1"/>
    <property type="molecule type" value="Genomic_DNA"/>
</dbReference>
<dbReference type="GO" id="GO:0008168">
    <property type="term" value="F:methyltransferase activity"/>
    <property type="evidence" value="ECO:0007669"/>
    <property type="project" value="UniProtKB-KW"/>
</dbReference>
<evidence type="ECO:0000256" key="2">
    <source>
        <dbReference type="ARBA" id="ARBA00022691"/>
    </source>
</evidence>
<dbReference type="PANTHER" id="PTHR47739">
    <property type="entry name" value="TRNA1(VAL) (ADENINE(37)-N6)-METHYLTRANSFERASE"/>
    <property type="match status" value="1"/>
</dbReference>
<dbReference type="SUPFAM" id="SSF53335">
    <property type="entry name" value="S-adenosyl-L-methionine-dependent methyltransferases"/>
    <property type="match status" value="1"/>
</dbReference>
<dbReference type="InterPro" id="IPR007848">
    <property type="entry name" value="Small_mtfrase_dom"/>
</dbReference>
<proteinExistence type="predicted"/>
<reference evidence="5 6" key="1">
    <citation type="submission" date="2020-08" db="EMBL/GenBank/DDBJ databases">
        <title>Genomic Encyclopedia of Type Strains, Phase IV (KMG-IV): sequencing the most valuable type-strain genomes for metagenomic binning, comparative biology and taxonomic classification.</title>
        <authorList>
            <person name="Goeker M."/>
        </authorList>
    </citation>
    <scope>NUCLEOTIDE SEQUENCE [LARGE SCALE GENOMIC DNA]</scope>
    <source>
        <strain evidence="5 6">DSM 101730</strain>
    </source>
</reference>
<accession>A0A840SS63</accession>
<dbReference type="Proteomes" id="UP000549457">
    <property type="component" value="Unassembled WGS sequence"/>
</dbReference>
<evidence type="ECO:0000313" key="5">
    <source>
        <dbReference type="EMBL" id="MBB5222052.1"/>
    </source>
</evidence>
<dbReference type="InterPro" id="IPR050210">
    <property type="entry name" value="tRNA_Adenine-N(6)_MTase"/>
</dbReference>
<sequence>MPPGVTPTGVIGDGVPELTRDGFLDGRLMIWQPRDGYRAAIDPVLLAAFVPAESGESVLELGCGAGTAVLCLGRRVEGLALHGLEIQPAYAALARRNAAENGIALTVLEGDVARPPPELRAASFDHVLMNPPFHPSGSAPARDTGRDTAHREGEAKLSDWLDAGLRRLRPGGRLAIIHAPARLGEILAALSGRAGSIDILPVSPRPGAPARRILVSARKGRGGEIRLWPAFTLHEEASHSPAAGSYSSAALSILRGAGGLWVSGCVRVTEY</sequence>
<evidence type="ECO:0000259" key="4">
    <source>
        <dbReference type="Pfam" id="PF05175"/>
    </source>
</evidence>
<keyword evidence="2" id="KW-0949">S-adenosyl-L-methionine</keyword>
<keyword evidence="1 5" id="KW-0808">Transferase</keyword>
<comment type="caution">
    <text evidence="5">The sequence shown here is derived from an EMBL/GenBank/DDBJ whole genome shotgun (WGS) entry which is preliminary data.</text>
</comment>
<gene>
    <name evidence="5" type="ORF">HNP73_001988</name>
</gene>
<feature type="region of interest" description="Disordered" evidence="3">
    <location>
        <begin position="134"/>
        <end position="153"/>
    </location>
</feature>
<keyword evidence="6" id="KW-1185">Reference proteome</keyword>
<dbReference type="InterPro" id="IPR029063">
    <property type="entry name" value="SAM-dependent_MTases_sf"/>
</dbReference>